<evidence type="ECO:0000313" key="6">
    <source>
        <dbReference type="Proteomes" id="UP000193240"/>
    </source>
</evidence>
<evidence type="ECO:0000259" key="4">
    <source>
        <dbReference type="Pfam" id="PF00135"/>
    </source>
</evidence>
<keyword evidence="6" id="KW-1185">Reference proteome</keyword>
<evidence type="ECO:0000256" key="3">
    <source>
        <dbReference type="RuleBase" id="RU361235"/>
    </source>
</evidence>
<proteinExistence type="inferred from homology"/>
<dbReference type="PANTHER" id="PTHR11559">
    <property type="entry name" value="CARBOXYLESTERASE"/>
    <property type="match status" value="1"/>
</dbReference>
<sequence length="574" mass="62490">MQLRTTVLAVCVGFAAASPSRYHHRSTPTAQTCNGTYAGVRSSTYNQDFFLGIPYAQPPVNDLRFRNPRSLDESWKGRRKAKTYSPACVGYGPSQTGYAVAEDCLYLNVVRPAGVPAGSKLPVAVWIHGGAWVQGSGVDLRYNMSFIVQQSQEMGQPIVAITLNYRLSAWGFLQGYDHGSNSSSLSDSGSNWGLRDQRLALHWIQENVHAFGGDPEKVTIWGQSAGAASVGFQLLAYNGRDDSLFRSAIMESGNPIAISALDRSFQPTFSNLTKAAGCSDVADALQCLRALPFADLNAVVNTTQFSGAWSPQIDHDLIARYSSDQVAEGAFVKVPIIAGANSDEGTSFALKGLNTSEQFKQLLITGNSPMNVTTAQRILNAYPLQSPENDLANLGPSDFVPPAYPYGTQYRRTTTYSTDQTFTANRRLTCQTWAAHSLAAYCYRFNAVPAWAGPYDGSTHFAEVAFAMKNLEGVGYVPVRTPPFQGLPQGYKELAGLMAGDWVSFVNTGDPNAWSRSNALRSLQTEVPAWTVYGKTDPKIFVFEGNATNAMEKDAWRAQGIDLINSLNKDVYGR</sequence>
<dbReference type="Gene3D" id="3.40.50.1820">
    <property type="entry name" value="alpha/beta hydrolase"/>
    <property type="match status" value="1"/>
</dbReference>
<feature type="chain" id="PRO_5011819391" description="Carboxylic ester hydrolase" evidence="3">
    <location>
        <begin position="18"/>
        <end position="574"/>
    </location>
</feature>
<dbReference type="OMA" id="ETWAANG"/>
<dbReference type="Proteomes" id="UP000193240">
    <property type="component" value="Unassembled WGS sequence"/>
</dbReference>
<keyword evidence="2 3" id="KW-0378">Hydrolase</keyword>
<dbReference type="InterPro" id="IPR002018">
    <property type="entry name" value="CarbesteraseB"/>
</dbReference>
<dbReference type="InParanoid" id="A0A1Y2MA23"/>
<dbReference type="AlphaFoldDB" id="A0A1Y2MA23"/>
<keyword evidence="3" id="KW-0732">Signal</keyword>
<dbReference type="PROSITE" id="PS00122">
    <property type="entry name" value="CARBOXYLESTERASE_B_1"/>
    <property type="match status" value="1"/>
</dbReference>
<reference evidence="5 6" key="1">
    <citation type="journal article" date="2017" name="Genome Announc.">
        <title>Genome sequence of the saprophytic ascomycete Epicoccum nigrum ICMP 19927 strain isolated from New Zealand.</title>
        <authorList>
            <person name="Fokin M."/>
            <person name="Fleetwood D."/>
            <person name="Weir B.S."/>
            <person name="Villas-Boas S.G."/>
        </authorList>
    </citation>
    <scope>NUCLEOTIDE SEQUENCE [LARGE SCALE GENOMIC DNA]</scope>
    <source>
        <strain evidence="5 6">ICMP 19927</strain>
    </source>
</reference>
<evidence type="ECO:0000256" key="2">
    <source>
        <dbReference type="ARBA" id="ARBA00022801"/>
    </source>
</evidence>
<accession>A0A1Y2MA23</accession>
<dbReference type="Pfam" id="PF00135">
    <property type="entry name" value="COesterase"/>
    <property type="match status" value="1"/>
</dbReference>
<dbReference type="SUPFAM" id="SSF53474">
    <property type="entry name" value="alpha/beta-Hydrolases"/>
    <property type="match status" value="1"/>
</dbReference>
<organism evidence="5 6">
    <name type="scientific">Epicoccum nigrum</name>
    <name type="common">Soil fungus</name>
    <name type="synonym">Epicoccum purpurascens</name>
    <dbReference type="NCBI Taxonomy" id="105696"/>
    <lineage>
        <taxon>Eukaryota</taxon>
        <taxon>Fungi</taxon>
        <taxon>Dikarya</taxon>
        <taxon>Ascomycota</taxon>
        <taxon>Pezizomycotina</taxon>
        <taxon>Dothideomycetes</taxon>
        <taxon>Pleosporomycetidae</taxon>
        <taxon>Pleosporales</taxon>
        <taxon>Pleosporineae</taxon>
        <taxon>Didymellaceae</taxon>
        <taxon>Epicoccum</taxon>
    </lineage>
</organism>
<dbReference type="InterPro" id="IPR029058">
    <property type="entry name" value="AB_hydrolase_fold"/>
</dbReference>
<comment type="similarity">
    <text evidence="1 3">Belongs to the type-B carboxylesterase/lipase family.</text>
</comment>
<dbReference type="EC" id="3.1.1.-" evidence="3"/>
<dbReference type="InterPro" id="IPR019826">
    <property type="entry name" value="Carboxylesterase_B_AS"/>
</dbReference>
<feature type="signal peptide" evidence="3">
    <location>
        <begin position="1"/>
        <end position="17"/>
    </location>
</feature>
<dbReference type="STRING" id="105696.A0A1Y2MA23"/>
<protein>
    <recommendedName>
        <fullName evidence="3">Carboxylic ester hydrolase</fullName>
        <ecNumber evidence="3">3.1.1.-</ecNumber>
    </recommendedName>
</protein>
<dbReference type="InterPro" id="IPR050309">
    <property type="entry name" value="Type-B_Carboxylest/Lipase"/>
</dbReference>
<dbReference type="GO" id="GO:0016787">
    <property type="term" value="F:hydrolase activity"/>
    <property type="evidence" value="ECO:0007669"/>
    <property type="project" value="UniProtKB-KW"/>
</dbReference>
<evidence type="ECO:0000313" key="5">
    <source>
        <dbReference type="EMBL" id="OSS52862.1"/>
    </source>
</evidence>
<name>A0A1Y2MA23_EPING</name>
<feature type="domain" description="Carboxylesterase type B" evidence="4">
    <location>
        <begin position="32"/>
        <end position="548"/>
    </location>
</feature>
<dbReference type="PROSITE" id="PS00941">
    <property type="entry name" value="CARBOXYLESTERASE_B_2"/>
    <property type="match status" value="1"/>
</dbReference>
<dbReference type="InterPro" id="IPR019819">
    <property type="entry name" value="Carboxylesterase_B_CS"/>
</dbReference>
<gene>
    <name evidence="5" type="ORF">B5807_02792</name>
</gene>
<evidence type="ECO:0000256" key="1">
    <source>
        <dbReference type="ARBA" id="ARBA00005964"/>
    </source>
</evidence>
<dbReference type="EMBL" id="KZ107839">
    <property type="protein sequence ID" value="OSS52862.1"/>
    <property type="molecule type" value="Genomic_DNA"/>
</dbReference>